<dbReference type="GO" id="GO:0006508">
    <property type="term" value="P:proteolysis"/>
    <property type="evidence" value="ECO:0007669"/>
    <property type="project" value="UniProtKB-KW"/>
</dbReference>
<dbReference type="InterPro" id="IPR009003">
    <property type="entry name" value="Peptidase_S1_PA"/>
</dbReference>
<dbReference type="Pfam" id="PF13180">
    <property type="entry name" value="PDZ_2"/>
    <property type="match status" value="1"/>
</dbReference>
<keyword evidence="4" id="KW-0720">Serine protease</keyword>
<dbReference type="Gene3D" id="2.30.42.10">
    <property type="match status" value="2"/>
</dbReference>
<dbReference type="SMART" id="SM00228">
    <property type="entry name" value="PDZ"/>
    <property type="match status" value="2"/>
</dbReference>
<feature type="domain" description="PDZ" evidence="5">
    <location>
        <begin position="297"/>
        <end position="394"/>
    </location>
</feature>
<gene>
    <name evidence="6" type="ORF">SAMN04487894_102113</name>
</gene>
<dbReference type="SUPFAM" id="SSF50156">
    <property type="entry name" value="PDZ domain-like"/>
    <property type="match status" value="2"/>
</dbReference>
<dbReference type="InterPro" id="IPR051201">
    <property type="entry name" value="Chloro_Bact_Ser_Proteases"/>
</dbReference>
<evidence type="ECO:0000256" key="3">
    <source>
        <dbReference type="ARBA" id="ARBA00022801"/>
    </source>
</evidence>
<evidence type="ECO:0000256" key="4">
    <source>
        <dbReference type="ARBA" id="ARBA00022825"/>
    </source>
</evidence>
<keyword evidence="3" id="KW-0378">Hydrolase</keyword>
<comment type="similarity">
    <text evidence="1">Belongs to the peptidase S1C family.</text>
</comment>
<dbReference type="InterPro" id="IPR001478">
    <property type="entry name" value="PDZ"/>
</dbReference>
<keyword evidence="7" id="KW-1185">Reference proteome</keyword>
<sequence>MKLKQILLVIVISVLSAFAGIFLYGKFARSGNSTVGVPVDGKLPANYASFFDNKGNAAEPTDFTKASESAIPSVVHIKTKIPAKKLDNGLPNRGRTGDPFEDFFGDMFGLGPQMRPEQRASGSGVIISQDGYIVTNNHVVSDGGDGVAAEIKVTLNEGRKTYTAKVVGRDPSTDIAVLKVEANNLPYMIYGNSDDVKVGQWVLAVGYPFNLEATVTAGIISAKGRSIGINGQQSMSPVESFIQTDAAVNQGNSGGALINANGQLVGINSAILAPSGTYAGYSFAIPVNIVKKVVNDIIKYGDVKRGYLGISYFDEQKTPGENERRLKQSGLQNGDGVYVLEAPADGGASKAGVKRGDIITKVNGTAVSSGLQMSGIIASAQPGDKVKLTYLRGGKETTADVTLSDKPSASKLTNADQIADQLGVELGNVDSKRAEQLRIHGGGVEIKNIRPNGLLSKSRIDKGFIITAANGQRVKSIEELSKVLSSSRSAKLELEGIYPGYSGLYSYQINLNGDDEDSGSF</sequence>
<dbReference type="PROSITE" id="PS50106">
    <property type="entry name" value="PDZ"/>
    <property type="match status" value="1"/>
</dbReference>
<keyword evidence="2 6" id="KW-0645">Protease</keyword>
<dbReference type="STRING" id="1285928.SAMN04487894_102113"/>
<dbReference type="Gene3D" id="2.40.10.120">
    <property type="match status" value="1"/>
</dbReference>
<evidence type="ECO:0000313" key="7">
    <source>
        <dbReference type="Proteomes" id="UP000198757"/>
    </source>
</evidence>
<protein>
    <submittedName>
        <fullName evidence="6">Do/DeqQ family serine protease</fullName>
    </submittedName>
</protein>
<name>A0A1G6KVP8_NIADE</name>
<dbReference type="Pfam" id="PF13365">
    <property type="entry name" value="Trypsin_2"/>
    <property type="match status" value="1"/>
</dbReference>
<dbReference type="FunFam" id="2.40.10.10:FF:000001">
    <property type="entry name" value="Periplasmic serine protease DegS"/>
    <property type="match status" value="1"/>
</dbReference>
<dbReference type="InterPro" id="IPR001940">
    <property type="entry name" value="Peptidase_S1C"/>
</dbReference>
<evidence type="ECO:0000259" key="5">
    <source>
        <dbReference type="PROSITE" id="PS50106"/>
    </source>
</evidence>
<dbReference type="InterPro" id="IPR036034">
    <property type="entry name" value="PDZ_sf"/>
</dbReference>
<dbReference type="PANTHER" id="PTHR43343:SF3">
    <property type="entry name" value="PROTEASE DO-LIKE 8, CHLOROPLASTIC"/>
    <property type="match status" value="1"/>
</dbReference>
<dbReference type="SUPFAM" id="SSF50494">
    <property type="entry name" value="Trypsin-like serine proteases"/>
    <property type="match status" value="1"/>
</dbReference>
<accession>A0A1G6KVP8</accession>
<organism evidence="6 7">
    <name type="scientific">Niabella drilacis (strain DSM 25811 / CCM 8410 / CCUG 62505 / LMG 26954 / E90)</name>
    <dbReference type="NCBI Taxonomy" id="1285928"/>
    <lineage>
        <taxon>Bacteria</taxon>
        <taxon>Pseudomonadati</taxon>
        <taxon>Bacteroidota</taxon>
        <taxon>Chitinophagia</taxon>
        <taxon>Chitinophagales</taxon>
        <taxon>Chitinophagaceae</taxon>
        <taxon>Niabella</taxon>
    </lineage>
</organism>
<evidence type="ECO:0000256" key="2">
    <source>
        <dbReference type="ARBA" id="ARBA00022670"/>
    </source>
</evidence>
<dbReference type="RefSeq" id="WP_176954308.1">
    <property type="nucleotide sequence ID" value="NZ_FMZO01000002.1"/>
</dbReference>
<dbReference type="GO" id="GO:0004252">
    <property type="term" value="F:serine-type endopeptidase activity"/>
    <property type="evidence" value="ECO:0007669"/>
    <property type="project" value="InterPro"/>
</dbReference>
<proteinExistence type="inferred from homology"/>
<dbReference type="AlphaFoldDB" id="A0A1G6KVP8"/>
<evidence type="ECO:0000313" key="6">
    <source>
        <dbReference type="EMBL" id="SDC34841.1"/>
    </source>
</evidence>
<dbReference type="EMBL" id="FMZO01000002">
    <property type="protein sequence ID" value="SDC34841.1"/>
    <property type="molecule type" value="Genomic_DNA"/>
</dbReference>
<dbReference type="PRINTS" id="PR00834">
    <property type="entry name" value="PROTEASES2C"/>
</dbReference>
<dbReference type="Proteomes" id="UP000198757">
    <property type="component" value="Unassembled WGS sequence"/>
</dbReference>
<dbReference type="PANTHER" id="PTHR43343">
    <property type="entry name" value="PEPTIDASE S12"/>
    <property type="match status" value="1"/>
</dbReference>
<reference evidence="7" key="1">
    <citation type="submission" date="2016-10" db="EMBL/GenBank/DDBJ databases">
        <authorList>
            <person name="Varghese N."/>
            <person name="Submissions S."/>
        </authorList>
    </citation>
    <scope>NUCLEOTIDE SEQUENCE [LARGE SCALE GENOMIC DNA]</scope>
    <source>
        <strain evidence="7">DSM 25811 / CCM 8410 / LMG 26954 / E90</strain>
    </source>
</reference>
<evidence type="ECO:0000256" key="1">
    <source>
        <dbReference type="ARBA" id="ARBA00010541"/>
    </source>
</evidence>